<reference evidence="1 2" key="1">
    <citation type="journal article" date="2019" name="Sci. Rep.">
        <title>Orb-weaving spider Araneus ventricosus genome elucidates the spidroin gene catalogue.</title>
        <authorList>
            <person name="Kono N."/>
            <person name="Nakamura H."/>
            <person name="Ohtoshi R."/>
            <person name="Moran D.A.P."/>
            <person name="Shinohara A."/>
            <person name="Yoshida Y."/>
            <person name="Fujiwara M."/>
            <person name="Mori M."/>
            <person name="Tomita M."/>
            <person name="Arakawa K."/>
        </authorList>
    </citation>
    <scope>NUCLEOTIDE SEQUENCE [LARGE SCALE GENOMIC DNA]</scope>
</reference>
<keyword evidence="2" id="KW-1185">Reference proteome</keyword>
<dbReference type="PANTHER" id="PTHR47331">
    <property type="entry name" value="PHD-TYPE DOMAIN-CONTAINING PROTEIN"/>
    <property type="match status" value="1"/>
</dbReference>
<name>A0A4Y2K8Q2_ARAVE</name>
<proteinExistence type="predicted"/>
<dbReference type="AlphaFoldDB" id="A0A4Y2K8Q2"/>
<accession>A0A4Y2K8Q2</accession>
<dbReference type="OrthoDB" id="6428721at2759"/>
<evidence type="ECO:0000313" key="2">
    <source>
        <dbReference type="Proteomes" id="UP000499080"/>
    </source>
</evidence>
<gene>
    <name evidence="1" type="ORF">AVEN_227592_1</name>
</gene>
<dbReference type="Proteomes" id="UP000499080">
    <property type="component" value="Unassembled WGS sequence"/>
</dbReference>
<organism evidence="1 2">
    <name type="scientific">Araneus ventricosus</name>
    <name type="common">Orbweaver spider</name>
    <name type="synonym">Epeira ventricosa</name>
    <dbReference type="NCBI Taxonomy" id="182803"/>
    <lineage>
        <taxon>Eukaryota</taxon>
        <taxon>Metazoa</taxon>
        <taxon>Ecdysozoa</taxon>
        <taxon>Arthropoda</taxon>
        <taxon>Chelicerata</taxon>
        <taxon>Arachnida</taxon>
        <taxon>Araneae</taxon>
        <taxon>Araneomorphae</taxon>
        <taxon>Entelegynae</taxon>
        <taxon>Araneoidea</taxon>
        <taxon>Araneidae</taxon>
        <taxon>Araneus</taxon>
    </lineage>
</organism>
<sequence>MIIVDTIRKKLFELQKRYYVLPPEADLTETDETIEKMESSWKKWRQNLSVDSFNNCSSLIEYATSTLLKTLVSNRVAKIQSLCSNSQWRHVSSKINPAEVLSRDADARDLRDNDLWWQGPEFFLRDIPDPEWCPCPKEKTFEKELKRTVTVSCAVTNDYDFLINF</sequence>
<evidence type="ECO:0000313" key="1">
    <source>
        <dbReference type="EMBL" id="GBM98574.1"/>
    </source>
</evidence>
<comment type="caution">
    <text evidence="1">The sequence shown here is derived from an EMBL/GenBank/DDBJ whole genome shotgun (WGS) entry which is preliminary data.</text>
</comment>
<protein>
    <submittedName>
        <fullName evidence="1">Uncharacterized protein</fullName>
    </submittedName>
</protein>
<dbReference type="EMBL" id="BGPR01004337">
    <property type="protein sequence ID" value="GBM98574.1"/>
    <property type="molecule type" value="Genomic_DNA"/>
</dbReference>